<protein>
    <submittedName>
        <fullName evidence="14">P pilus assembly protein, porin PapC</fullName>
    </submittedName>
</protein>
<evidence type="ECO:0000256" key="4">
    <source>
        <dbReference type="ARBA" id="ARBA00022452"/>
    </source>
</evidence>
<evidence type="ECO:0000259" key="13">
    <source>
        <dbReference type="Pfam" id="PF13954"/>
    </source>
</evidence>
<dbReference type="GO" id="GO:0009297">
    <property type="term" value="P:pilus assembly"/>
    <property type="evidence" value="ECO:0007669"/>
    <property type="project" value="InterPro"/>
</dbReference>
<dbReference type="InterPro" id="IPR042186">
    <property type="entry name" value="FimD_plug_dom"/>
</dbReference>
<evidence type="ECO:0000256" key="2">
    <source>
        <dbReference type="ARBA" id="ARBA00008064"/>
    </source>
</evidence>
<dbReference type="EMBL" id="CP011110">
    <property type="protein sequence ID" value="AKA22412.1"/>
    <property type="molecule type" value="Genomic_DNA"/>
</dbReference>
<dbReference type="InterPro" id="IPR000015">
    <property type="entry name" value="Fimb_usher"/>
</dbReference>
<evidence type="ECO:0000256" key="3">
    <source>
        <dbReference type="ARBA" id="ARBA00022448"/>
    </source>
</evidence>
<dbReference type="Pfam" id="PF00577">
    <property type="entry name" value="Usher"/>
    <property type="match status" value="1"/>
</dbReference>
<dbReference type="Pfam" id="PF13953">
    <property type="entry name" value="PapC_C"/>
    <property type="match status" value="1"/>
</dbReference>
<dbReference type="Gene3D" id="2.60.40.2070">
    <property type="match status" value="1"/>
</dbReference>
<dbReference type="GO" id="GO:0015473">
    <property type="term" value="F:fimbrial usher porin activity"/>
    <property type="evidence" value="ECO:0007669"/>
    <property type="project" value="InterPro"/>
</dbReference>
<dbReference type="AlphaFoldDB" id="A0A0D5XUL1"/>
<evidence type="ECO:0000256" key="7">
    <source>
        <dbReference type="ARBA" id="ARBA00022729"/>
    </source>
</evidence>
<evidence type="ECO:0000256" key="9">
    <source>
        <dbReference type="ARBA" id="ARBA00023237"/>
    </source>
</evidence>
<dbReference type="InterPro" id="IPR025949">
    <property type="entry name" value="PapC-like_C"/>
</dbReference>
<keyword evidence="3" id="KW-0813">Transport</keyword>
<dbReference type="Gene3D" id="3.10.20.410">
    <property type="match status" value="1"/>
</dbReference>
<reference evidence="14 15" key="1">
    <citation type="journal article" date="2015" name="Mol. Plant Microbe Interact.">
        <title>Comparative Genomic Analysis of Pseudomonas chlororaphis PCL1606 Reveals New Insight into Antifungal Compounds Involved in Biocontrol.</title>
        <authorList>
            <person name="Calderon C.E."/>
            <person name="Ramos C."/>
            <person name="de Vicente A."/>
            <person name="Cazorla F.M."/>
        </authorList>
    </citation>
    <scope>NUCLEOTIDE SEQUENCE [LARGE SCALE GENOMIC DNA]</scope>
    <source>
        <strain evidence="14 15">PCL1606</strain>
    </source>
</reference>
<name>A0A0D5XUL1_9PSED</name>
<evidence type="ECO:0000313" key="15">
    <source>
        <dbReference type="Proteomes" id="UP000032748"/>
    </source>
</evidence>
<keyword evidence="7 11" id="KW-0732">Signal</keyword>
<dbReference type="KEGG" id="pcz:PCL1606_09570"/>
<dbReference type="InterPro" id="IPR043142">
    <property type="entry name" value="PapC-like_C_sf"/>
</dbReference>
<comment type="similarity">
    <text evidence="2">Belongs to the fimbrial export usher family.</text>
</comment>
<evidence type="ECO:0000256" key="1">
    <source>
        <dbReference type="ARBA" id="ARBA00004571"/>
    </source>
</evidence>
<accession>A0A0D5XUL1</accession>
<feature type="region of interest" description="Disordered" evidence="10">
    <location>
        <begin position="563"/>
        <end position="591"/>
    </location>
</feature>
<keyword evidence="5" id="KW-1029">Fimbrium biogenesis</keyword>
<evidence type="ECO:0000313" key="14">
    <source>
        <dbReference type="EMBL" id="AKA22412.1"/>
    </source>
</evidence>
<dbReference type="FunFam" id="2.60.40.2610:FF:000001">
    <property type="entry name" value="Outer membrane fimbrial usher protein"/>
    <property type="match status" value="1"/>
</dbReference>
<evidence type="ECO:0000259" key="12">
    <source>
        <dbReference type="Pfam" id="PF13953"/>
    </source>
</evidence>
<feature type="domain" description="PapC N-terminal" evidence="13">
    <location>
        <begin position="36"/>
        <end position="182"/>
    </location>
</feature>
<dbReference type="PANTHER" id="PTHR30451">
    <property type="entry name" value="OUTER MEMBRANE USHER PROTEIN"/>
    <property type="match status" value="1"/>
</dbReference>
<keyword evidence="9" id="KW-0998">Cell outer membrane</keyword>
<gene>
    <name evidence="14" type="ORF">PCL1606_09570</name>
</gene>
<evidence type="ECO:0000256" key="5">
    <source>
        <dbReference type="ARBA" id="ARBA00022558"/>
    </source>
</evidence>
<dbReference type="OrthoDB" id="6554712at2"/>
<comment type="subcellular location">
    <subcellularLocation>
        <location evidence="1">Cell outer membrane</location>
        <topology evidence="1">Multi-pass membrane protein</topology>
    </subcellularLocation>
</comment>
<evidence type="ECO:0000256" key="6">
    <source>
        <dbReference type="ARBA" id="ARBA00022692"/>
    </source>
</evidence>
<keyword evidence="8" id="KW-0472">Membrane</keyword>
<dbReference type="InterPro" id="IPR037224">
    <property type="entry name" value="PapC_N_sf"/>
</dbReference>
<dbReference type="Proteomes" id="UP000032748">
    <property type="component" value="Chromosome"/>
</dbReference>
<dbReference type="InterPro" id="IPR025885">
    <property type="entry name" value="PapC_N"/>
</dbReference>
<dbReference type="Gene3D" id="2.60.40.2610">
    <property type="entry name" value="Outer membrane usher protein FimD, plug domain"/>
    <property type="match status" value="1"/>
</dbReference>
<evidence type="ECO:0000256" key="8">
    <source>
        <dbReference type="ARBA" id="ARBA00023136"/>
    </source>
</evidence>
<feature type="domain" description="PapC-like C-terminal" evidence="12">
    <location>
        <begin position="751"/>
        <end position="811"/>
    </location>
</feature>
<evidence type="ECO:0000256" key="11">
    <source>
        <dbReference type="SAM" id="SignalP"/>
    </source>
</evidence>
<keyword evidence="6" id="KW-0812">Transmembrane</keyword>
<dbReference type="PANTHER" id="PTHR30451:SF21">
    <property type="entry name" value="FIMBRIAL USHER DOMAIN-CONTAINING PROTEIN YDET-RELATED"/>
    <property type="match status" value="1"/>
</dbReference>
<dbReference type="Pfam" id="PF13954">
    <property type="entry name" value="PapC_N"/>
    <property type="match status" value="1"/>
</dbReference>
<feature type="chain" id="PRO_5002299164" evidence="11">
    <location>
        <begin position="33"/>
        <end position="830"/>
    </location>
</feature>
<keyword evidence="4" id="KW-1134">Transmembrane beta strand</keyword>
<dbReference type="Gene3D" id="2.60.40.3110">
    <property type="match status" value="1"/>
</dbReference>
<dbReference type="RefSeq" id="WP_045881197.1">
    <property type="nucleotide sequence ID" value="NZ_CP011110.1"/>
</dbReference>
<feature type="signal peptide" evidence="11">
    <location>
        <begin position="1"/>
        <end position="32"/>
    </location>
</feature>
<dbReference type="GO" id="GO:0009279">
    <property type="term" value="C:cell outer membrane"/>
    <property type="evidence" value="ECO:0007669"/>
    <property type="project" value="UniProtKB-SubCell"/>
</dbReference>
<dbReference type="SUPFAM" id="SSF141729">
    <property type="entry name" value="FimD N-terminal domain-like"/>
    <property type="match status" value="1"/>
</dbReference>
<dbReference type="PATRIC" id="fig|587753.10.peg.951"/>
<sequence length="830" mass="90929">MSFFQRKLSYRIGRRSWATCFMVLGLTSELPAAEFEFNDTFLKMDGAPIDLKYFEKGSAVQPGTYNVDLYLNQTLIKRQDITFSPDANGEVKPVVSLGLLKELGLNLKKALEDGLISANLDETAPVDVKAQITGADVNFDTTSLSLLFSIPQAYIKRVSRGYVDPSVWDNGITAFYSDYQANFTRNSNQGTNSDYHYLGLRNGFNLAGWRFRNESAVTGGSGTRSQFKSNRNYVERDVLRMKGKFSLGELYTPGEIFDSMRFRGAQIASDIGMLPDNEVGYAPVIRGIAETNATVEIRQGGYVIYSANVPPGAFEFTDIYPSGSNGDLQIRIIEADGRVREYQQSYAYQPIMTRRGNLRYSVTAGSYNYEGQPSPKFTQGTLVYGLSDNLTTFGGVLASADYRAVNLGAGINSGIGGISLDITNSQSKPASGKSDKGQSARFLYSKTLTRTNTTFALAAYRYSTEGYRSFSQHVDDMMYRDHTRYGPQKNRVDIKVEQSLSQRSSLGVSLAETSYWRNQGRSRSWQMSFSSSFSDISYNLALSRTLGGAGSSADNQISASISMPLGSSRNSHRLNSNIVSSSNGQKSIQTGVSGYLNESNTLNYSVQSNNTKGSGNSAGAGLGWDTPSGRLGANYSQGRDDKHLDLNASGSVVVHGGGVTFGQSLGETFGILEVPEADDVGVSGWNAVRTNRKGYAVVPYMQPYRYNWLDLDTQTLGSDTEVTETSKMLVPTRGAIVKASYSAQTGRRVQFELTQETGKRVPFGAQGYDQEGKLLGMVDNLSRLLAFGIPDEGKIEVRWAEGSCKADYKLSPVNKKLAYERIQVPCRAPL</sequence>
<evidence type="ECO:0000256" key="10">
    <source>
        <dbReference type="SAM" id="MobiDB-lite"/>
    </source>
</evidence>
<organism evidence="14 15">
    <name type="scientific">Pseudomonas chlororaphis</name>
    <dbReference type="NCBI Taxonomy" id="587753"/>
    <lineage>
        <taxon>Bacteria</taxon>
        <taxon>Pseudomonadati</taxon>
        <taxon>Pseudomonadota</taxon>
        <taxon>Gammaproteobacteria</taxon>
        <taxon>Pseudomonadales</taxon>
        <taxon>Pseudomonadaceae</taxon>
        <taxon>Pseudomonas</taxon>
    </lineage>
</organism>
<proteinExistence type="inferred from homology"/>